<feature type="transmembrane region" description="Helical" evidence="1">
    <location>
        <begin position="45"/>
        <end position="67"/>
    </location>
</feature>
<proteinExistence type="predicted"/>
<evidence type="ECO:0000313" key="3">
    <source>
        <dbReference type="Proteomes" id="UP000678237"/>
    </source>
</evidence>
<sequence>MELRNPLALLAFLLLNAVVVAADTNASDAQSLANILAPLNKVKNLVLSVAGVIAVIFLVINGVKWMFADSPQAKEEAKRGLQGAIIGLVIIAAAFPLTDYLLP</sequence>
<dbReference type="InterPro" id="IPR043993">
    <property type="entry name" value="T4SS_pilin"/>
</dbReference>
<accession>A0A8T4LBX7</accession>
<organism evidence="2 3">
    <name type="scientific">Candidatus Iainarchaeum sp</name>
    <dbReference type="NCBI Taxonomy" id="3101447"/>
    <lineage>
        <taxon>Archaea</taxon>
        <taxon>Candidatus Iainarchaeota</taxon>
        <taxon>Candidatus Iainarchaeia</taxon>
        <taxon>Candidatus Iainarchaeales</taxon>
        <taxon>Candidatus Iainarchaeaceae</taxon>
        <taxon>Candidatus Iainarchaeum</taxon>
    </lineage>
</organism>
<feature type="transmembrane region" description="Helical" evidence="1">
    <location>
        <begin position="79"/>
        <end position="97"/>
    </location>
</feature>
<keyword evidence="1" id="KW-0472">Membrane</keyword>
<comment type="caution">
    <text evidence="2">The sequence shown here is derived from an EMBL/GenBank/DDBJ whole genome shotgun (WGS) entry which is preliminary data.</text>
</comment>
<evidence type="ECO:0000313" key="2">
    <source>
        <dbReference type="EMBL" id="MBS3063462.1"/>
    </source>
</evidence>
<dbReference type="EMBL" id="JAGVWE010000005">
    <property type="protein sequence ID" value="MBS3063462.1"/>
    <property type="molecule type" value="Genomic_DNA"/>
</dbReference>
<dbReference type="AlphaFoldDB" id="A0A8T4LBX7"/>
<dbReference type="Pfam" id="PF18895">
    <property type="entry name" value="T4SS_pilin"/>
    <property type="match status" value="1"/>
</dbReference>
<reference evidence="2" key="1">
    <citation type="submission" date="2021-03" db="EMBL/GenBank/DDBJ databases">
        <authorList>
            <person name="Jaffe A."/>
        </authorList>
    </citation>
    <scope>NUCLEOTIDE SEQUENCE</scope>
    <source>
        <strain evidence="2">RIFCSPLOWO2_01_FULL_58_19</strain>
    </source>
</reference>
<protein>
    <submittedName>
        <fullName evidence="2">TrbC/VirB2 family protein</fullName>
    </submittedName>
</protein>
<dbReference type="Proteomes" id="UP000678237">
    <property type="component" value="Unassembled WGS sequence"/>
</dbReference>
<evidence type="ECO:0000256" key="1">
    <source>
        <dbReference type="SAM" id="Phobius"/>
    </source>
</evidence>
<name>A0A8T4LBX7_9ARCH</name>
<gene>
    <name evidence="2" type="ORF">J4203_06350</name>
</gene>
<keyword evidence="1" id="KW-1133">Transmembrane helix</keyword>
<keyword evidence="1" id="KW-0812">Transmembrane</keyword>
<reference evidence="2" key="2">
    <citation type="submission" date="2021-05" db="EMBL/GenBank/DDBJ databases">
        <title>Protein family content uncovers lineage relationships and bacterial pathway maintenance mechanisms in DPANN archaea.</title>
        <authorList>
            <person name="Castelle C.J."/>
            <person name="Meheust R."/>
            <person name="Jaffe A.L."/>
            <person name="Seitz K."/>
            <person name="Gong X."/>
            <person name="Baker B.J."/>
            <person name="Banfield J.F."/>
        </authorList>
    </citation>
    <scope>NUCLEOTIDE SEQUENCE</scope>
    <source>
        <strain evidence="2">RIFCSPLOWO2_01_FULL_58_19</strain>
    </source>
</reference>